<dbReference type="Pfam" id="PF08447">
    <property type="entry name" value="PAS_3"/>
    <property type="match status" value="1"/>
</dbReference>
<keyword evidence="6 13" id="KW-0812">Transmembrane</keyword>
<evidence type="ECO:0000256" key="8">
    <source>
        <dbReference type="ARBA" id="ARBA00023136"/>
    </source>
</evidence>
<dbReference type="PROSITE" id="PS50112">
    <property type="entry name" value="PAS"/>
    <property type="match status" value="1"/>
</dbReference>
<evidence type="ECO:0000256" key="6">
    <source>
        <dbReference type="ARBA" id="ARBA00022692"/>
    </source>
</evidence>
<dbReference type="CDD" id="cd00130">
    <property type="entry name" value="PAS"/>
    <property type="match status" value="1"/>
</dbReference>
<keyword evidence="5" id="KW-0997">Cell inner membrane</keyword>
<dbReference type="AlphaFoldDB" id="A0A2S5Z7N9"/>
<comment type="subcellular location">
    <subcellularLocation>
        <location evidence="1">Cell inner membrane</location>
        <topology evidence="1">Multi-pass membrane protein</topology>
    </subcellularLocation>
</comment>
<feature type="domain" description="Methyl-accepting transducer" evidence="14">
    <location>
        <begin position="272"/>
        <end position="484"/>
    </location>
</feature>
<feature type="transmembrane region" description="Helical" evidence="13">
    <location>
        <begin position="149"/>
        <end position="169"/>
    </location>
</feature>
<evidence type="ECO:0000259" key="14">
    <source>
        <dbReference type="PROSITE" id="PS50111"/>
    </source>
</evidence>
<comment type="caution">
    <text evidence="16">The sequence shown here is derived from an EMBL/GenBank/DDBJ whole genome shotgun (WGS) entry which is preliminary data.</text>
</comment>
<dbReference type="NCBIfam" id="TIGR00229">
    <property type="entry name" value="sensory_box"/>
    <property type="match status" value="1"/>
</dbReference>
<evidence type="ECO:0000256" key="4">
    <source>
        <dbReference type="ARBA" id="ARBA00022500"/>
    </source>
</evidence>
<dbReference type="Gene3D" id="1.10.287.950">
    <property type="entry name" value="Methyl-accepting chemotaxis protein"/>
    <property type="match status" value="1"/>
</dbReference>
<evidence type="ECO:0000256" key="9">
    <source>
        <dbReference type="ARBA" id="ARBA00023224"/>
    </source>
</evidence>
<organism evidence="16 17">
    <name type="scientific">Marinobacter maroccanus</name>
    <dbReference type="NCBI Taxonomy" id="2055143"/>
    <lineage>
        <taxon>Bacteria</taxon>
        <taxon>Pseudomonadati</taxon>
        <taxon>Pseudomonadota</taxon>
        <taxon>Gammaproteobacteria</taxon>
        <taxon>Pseudomonadales</taxon>
        <taxon>Marinobacteraceae</taxon>
        <taxon>Marinobacter</taxon>
    </lineage>
</organism>
<accession>A0A2S5Z7N9</accession>
<dbReference type="GO" id="GO:0007165">
    <property type="term" value="P:signal transduction"/>
    <property type="evidence" value="ECO:0007669"/>
    <property type="project" value="UniProtKB-KW"/>
</dbReference>
<evidence type="ECO:0000256" key="12">
    <source>
        <dbReference type="SAM" id="MobiDB-lite"/>
    </source>
</evidence>
<feature type="coiled-coil region" evidence="11">
    <location>
        <begin position="319"/>
        <end position="346"/>
    </location>
</feature>
<dbReference type="OrthoDB" id="5675566at2"/>
<dbReference type="GO" id="GO:0006935">
    <property type="term" value="P:chemotaxis"/>
    <property type="evidence" value="ECO:0007669"/>
    <property type="project" value="UniProtKB-KW"/>
</dbReference>
<dbReference type="InterPro" id="IPR004089">
    <property type="entry name" value="MCPsignal_dom"/>
</dbReference>
<keyword evidence="8 13" id="KW-0472">Membrane</keyword>
<keyword evidence="7 13" id="KW-1133">Transmembrane helix</keyword>
<dbReference type="Pfam" id="PF00015">
    <property type="entry name" value="MCPsignal"/>
    <property type="match status" value="1"/>
</dbReference>
<evidence type="ECO:0000256" key="2">
    <source>
        <dbReference type="ARBA" id="ARBA00022475"/>
    </source>
</evidence>
<name>A0A2S5Z7N9_9GAMM</name>
<dbReference type="SMART" id="SM00283">
    <property type="entry name" value="MA"/>
    <property type="match status" value="1"/>
</dbReference>
<evidence type="ECO:0000256" key="3">
    <source>
        <dbReference type="ARBA" id="ARBA00022481"/>
    </source>
</evidence>
<dbReference type="SUPFAM" id="SSF55785">
    <property type="entry name" value="PYP-like sensor domain (PAS domain)"/>
    <property type="match status" value="1"/>
</dbReference>
<sequence>MRINEPVSQKERGYPDHYHLITTTDLRGKITAANEEFAEVAGYTIDELVGQPHNLIRHPDMPPGAFENLWQTIKSGESWRGIVKNRCKNGDHYWVDAFVTPIRKDGEIVEFQSVRTRPRPDQVARAEKLYAAWNQGKVPRRYLAISPPLPLKLGCLYGLLAISLLWFGLSELTLPHLLILQGLLLAVFAVLVWLTLPMMRSARAACCEAHPAMPWIYTGRRDEGAWIEFDRQKRDAVLRAVSARMHANIGKLHGRKQRTVEWVSNSVASIRSQQDDIQDITRAFEELAESVRRVSELTARTHEATDDARQSAGQCRGQMTSMNQSLTDLREQLSVANERMQALSEKSDAIGMVLDVISDIAEQTNLLALNAAIEAARAGESGRGFAVVADEVRGLAQRTHESTRKIDEMIGALQTETREVVEVISNGTHCCRQTAGIASEASETLEATLRDVDVITSCTHEVAGATEQQAALSVQVERQAARLLELGNRSVQSSENAREESEHLGNNVDQAQLLTSHFLQMLCDRLLPAAAPEKRQRFPEPTQ</sequence>
<dbReference type="InterPro" id="IPR035965">
    <property type="entry name" value="PAS-like_dom_sf"/>
</dbReference>
<evidence type="ECO:0000256" key="7">
    <source>
        <dbReference type="ARBA" id="ARBA00022989"/>
    </source>
</evidence>
<dbReference type="CDD" id="cd11386">
    <property type="entry name" value="MCP_signal"/>
    <property type="match status" value="1"/>
</dbReference>
<keyword evidence="11" id="KW-0175">Coiled coil</keyword>
<keyword evidence="4" id="KW-0145">Chemotaxis</keyword>
<evidence type="ECO:0000256" key="10">
    <source>
        <dbReference type="PROSITE-ProRule" id="PRU00284"/>
    </source>
</evidence>
<evidence type="ECO:0000313" key="16">
    <source>
        <dbReference type="EMBL" id="PPI83380.1"/>
    </source>
</evidence>
<reference evidence="16 17" key="1">
    <citation type="submission" date="2018-01" db="EMBL/GenBank/DDBJ databases">
        <title>Complete genome sequences of the type strains of Marinobacter flavimaris and Marinobacter maroccanus.</title>
        <authorList>
            <person name="Palau M."/>
            <person name="Boujida N."/>
            <person name="Manresa A."/>
            <person name="Minana-Galbis D."/>
        </authorList>
    </citation>
    <scope>NUCLEOTIDE SEQUENCE [LARGE SCALE GENOMIC DNA]</scope>
    <source>
        <strain evidence="16 17">N4</strain>
    </source>
</reference>
<dbReference type="Gene3D" id="3.30.450.20">
    <property type="entry name" value="PAS domain"/>
    <property type="match status" value="1"/>
</dbReference>
<gene>
    <name evidence="16" type="ORF">KEHDKFFH_14530</name>
</gene>
<dbReference type="GO" id="GO:0005886">
    <property type="term" value="C:plasma membrane"/>
    <property type="evidence" value="ECO:0007669"/>
    <property type="project" value="UniProtKB-SubCell"/>
</dbReference>
<proteinExistence type="predicted"/>
<evidence type="ECO:0000256" key="1">
    <source>
        <dbReference type="ARBA" id="ARBA00004429"/>
    </source>
</evidence>
<dbReference type="PANTHER" id="PTHR32089">
    <property type="entry name" value="METHYL-ACCEPTING CHEMOTAXIS PROTEIN MCPB"/>
    <property type="match status" value="1"/>
</dbReference>
<dbReference type="EMBL" id="PSSX01000014">
    <property type="protein sequence ID" value="PPI83380.1"/>
    <property type="molecule type" value="Genomic_DNA"/>
</dbReference>
<feature type="transmembrane region" description="Helical" evidence="13">
    <location>
        <begin position="175"/>
        <end position="196"/>
    </location>
</feature>
<dbReference type="RefSeq" id="WP_104322570.1">
    <property type="nucleotide sequence ID" value="NZ_PSSX01000014.1"/>
</dbReference>
<feature type="region of interest" description="Disordered" evidence="12">
    <location>
        <begin position="487"/>
        <end position="506"/>
    </location>
</feature>
<evidence type="ECO:0000259" key="15">
    <source>
        <dbReference type="PROSITE" id="PS50112"/>
    </source>
</evidence>
<feature type="domain" description="PAS" evidence="15">
    <location>
        <begin position="21"/>
        <end position="76"/>
    </location>
</feature>
<dbReference type="InterPro" id="IPR000014">
    <property type="entry name" value="PAS"/>
</dbReference>
<keyword evidence="2" id="KW-1003">Cell membrane</keyword>
<dbReference type="PROSITE" id="PS50111">
    <property type="entry name" value="CHEMOTAXIS_TRANSDUC_2"/>
    <property type="match status" value="1"/>
</dbReference>
<evidence type="ECO:0000256" key="11">
    <source>
        <dbReference type="SAM" id="Coils"/>
    </source>
</evidence>
<evidence type="ECO:0000256" key="13">
    <source>
        <dbReference type="SAM" id="Phobius"/>
    </source>
</evidence>
<dbReference type="FunFam" id="3.30.450.20:FF:000046">
    <property type="entry name" value="Aerotaxis sensor receptor"/>
    <property type="match status" value="1"/>
</dbReference>
<evidence type="ECO:0000256" key="5">
    <source>
        <dbReference type="ARBA" id="ARBA00022519"/>
    </source>
</evidence>
<keyword evidence="17" id="KW-1185">Reference proteome</keyword>
<dbReference type="SUPFAM" id="SSF58104">
    <property type="entry name" value="Methyl-accepting chemotaxis protein (MCP) signaling domain"/>
    <property type="match status" value="1"/>
</dbReference>
<keyword evidence="9 10" id="KW-0807">Transducer</keyword>
<keyword evidence="3" id="KW-0488">Methylation</keyword>
<dbReference type="PANTHER" id="PTHR32089:SF112">
    <property type="entry name" value="LYSOZYME-LIKE PROTEIN-RELATED"/>
    <property type="match status" value="1"/>
</dbReference>
<protein>
    <submittedName>
        <fullName evidence="16">Chemotaxis protein</fullName>
    </submittedName>
</protein>
<dbReference type="InterPro" id="IPR013655">
    <property type="entry name" value="PAS_fold_3"/>
</dbReference>
<evidence type="ECO:0000313" key="17">
    <source>
        <dbReference type="Proteomes" id="UP000239917"/>
    </source>
</evidence>
<dbReference type="Proteomes" id="UP000239917">
    <property type="component" value="Unassembled WGS sequence"/>
</dbReference>